<dbReference type="KEGG" id="slp:Slip_1304"/>
<dbReference type="eggNOG" id="COG0823">
    <property type="taxonomic scope" value="Bacteria"/>
</dbReference>
<keyword evidence="3" id="KW-1185">Reference proteome</keyword>
<dbReference type="InterPro" id="IPR036582">
    <property type="entry name" value="Mao_N_sf"/>
</dbReference>
<evidence type="ECO:0000313" key="2">
    <source>
        <dbReference type="EMBL" id="ADI02072.1"/>
    </source>
</evidence>
<dbReference type="EMBL" id="CP002048">
    <property type="protein sequence ID" value="ADI02072.1"/>
    <property type="molecule type" value="Genomic_DNA"/>
</dbReference>
<dbReference type="Gene3D" id="2.120.10.30">
    <property type="entry name" value="TolB, C-terminal domain"/>
    <property type="match status" value="2"/>
</dbReference>
<dbReference type="PANTHER" id="PTHR36842">
    <property type="entry name" value="PROTEIN TOLB HOMOLOG"/>
    <property type="match status" value="1"/>
</dbReference>
<feature type="domain" description="Copper amine oxidase-like N-terminal" evidence="1">
    <location>
        <begin position="64"/>
        <end position="152"/>
    </location>
</feature>
<dbReference type="InterPro" id="IPR012854">
    <property type="entry name" value="Cu_amine_oxidase-like_N"/>
</dbReference>
<gene>
    <name evidence="2" type="ordered locus">Slip_1304</name>
</gene>
<dbReference type="HOGENOM" id="CLU_020977_0_0_9"/>
<dbReference type="SUPFAM" id="SSF55383">
    <property type="entry name" value="Copper amine oxidase, domain N"/>
    <property type="match status" value="1"/>
</dbReference>
<name>D7CMY7_SYNLT</name>
<dbReference type="PROSITE" id="PS51257">
    <property type="entry name" value="PROKAR_LIPOPROTEIN"/>
    <property type="match status" value="1"/>
</dbReference>
<proteinExistence type="predicted"/>
<dbReference type="Pfam" id="PF07833">
    <property type="entry name" value="Cu_amine_oxidN1"/>
    <property type="match status" value="1"/>
</dbReference>
<sequence length="586" mass="65660">MEHNSRGNMWRWRKTAGLLAAIFGLLLWVTGCPAAYALSDEAGIKVYCNADYRGSTAYIDTGSGVALVPLALIEGIPGLRFDIKDNQAWFAINGRQLKTTVGSNTYTLNGKSYRWRCGLQYWEYGIAVPARDLFEALGCGVRWDGENRAVYIDVPVESAPMPQRVAKAALPLRMAFIHDERLWLLDMNRAEAEPQLVPGENVDQIIGWSEDGQWLAYLRRTSDDEFSDDTRLWVVRADGEQSLCLDDQPVVRGTLAWSPAENAIAYQTMMLGKNASDQSLKLAVLENGKWVSNKLVDCRGTIAGLSWFPGGCSIAVTWRRGDDGKEGPVIDRIDLGGKCTRLFTLPSNGAESDESGLYPCEIRGLKLSPDGRYAAYFLALNSESLNADGMTLQVVDLQNPQKLFTIGDALGYPEWLTWSPDSRKLACIVGCDRIASTNKRLKVVDIVNSRFQEQDLGEADMVDSRPFWGINGQYLFYARGRESGTWLAEGRHQEVRVPGQQVWCRKWTEEYPVTVPENTQADYPLSLSPDGKFLVFERLDWFDQGSLYLLDLGTNQEVKVLDNLQVDPGFYGNYYPDSVSIKWVLR</sequence>
<dbReference type="OrthoDB" id="9774911at2"/>
<dbReference type="RefSeq" id="WP_013175474.1">
    <property type="nucleotide sequence ID" value="NC_014220.1"/>
</dbReference>
<accession>D7CMY7</accession>
<dbReference type="Proteomes" id="UP000000378">
    <property type="component" value="Chromosome"/>
</dbReference>
<dbReference type="InterPro" id="IPR011042">
    <property type="entry name" value="6-blade_b-propeller_TolB-like"/>
</dbReference>
<dbReference type="PANTHER" id="PTHR36842:SF1">
    <property type="entry name" value="PROTEIN TOLB"/>
    <property type="match status" value="1"/>
</dbReference>
<organism evidence="2 3">
    <name type="scientific">Syntrophothermus lipocalidus (strain DSM 12680 / TGB-C1)</name>
    <dbReference type="NCBI Taxonomy" id="643648"/>
    <lineage>
        <taxon>Bacteria</taxon>
        <taxon>Bacillati</taxon>
        <taxon>Bacillota</taxon>
        <taxon>Clostridia</taxon>
        <taxon>Eubacteriales</taxon>
        <taxon>Syntrophomonadaceae</taxon>
        <taxon>Syntrophothermus</taxon>
    </lineage>
</organism>
<reference evidence="2 3" key="2">
    <citation type="journal article" date="2010" name="Stand. Genomic Sci.">
        <title>Complete genome sequence of Syntrophothermus lipocalidus type strain (TGB-C1).</title>
        <authorList>
            <person name="Djao O.D."/>
            <person name="Zhang X."/>
            <person name="Lucas S."/>
            <person name="Lapidus A."/>
            <person name="Del Rio T.G."/>
            <person name="Nolan M."/>
            <person name="Tice H."/>
            <person name="Cheng J.F."/>
            <person name="Han C."/>
            <person name="Tapia R."/>
            <person name="Goodwin L."/>
            <person name="Pitluck S."/>
            <person name="Liolios K."/>
            <person name="Ivanova N."/>
            <person name="Mavromatis K."/>
            <person name="Mikhailova N."/>
            <person name="Ovchinnikova G."/>
            <person name="Pati A."/>
            <person name="Brambilla E."/>
            <person name="Chen A."/>
            <person name="Palaniappan K."/>
            <person name="Land M."/>
            <person name="Hauser L."/>
            <person name="Chang Y.J."/>
            <person name="Jeffries C.D."/>
            <person name="Rohde M."/>
            <person name="Sikorski J."/>
            <person name="Spring S."/>
            <person name="Goker M."/>
            <person name="Detter J.C."/>
            <person name="Woyke T."/>
            <person name="Bristow J."/>
            <person name="Eisen J.A."/>
            <person name="Markowitz V."/>
            <person name="Hugenholtz P."/>
            <person name="Kyrpides N.C."/>
            <person name="Klenk H.P."/>
        </authorList>
    </citation>
    <scope>NUCLEOTIDE SEQUENCE [LARGE SCALE GENOMIC DNA]</scope>
    <source>
        <strain evidence="3">DSM 12680 / TGB-C1</strain>
    </source>
</reference>
<evidence type="ECO:0000313" key="3">
    <source>
        <dbReference type="Proteomes" id="UP000000378"/>
    </source>
</evidence>
<reference evidence="3" key="1">
    <citation type="journal article" date="2010" name="Stand. Genomic Sci.">
        <title>Complete genome sequence of Syntrophothermus lipocalidus type strain (TGB-C1T).</title>
        <authorList>
            <consortium name="US DOE Joint Genome Institute (JGI-PGF)"/>
            <person name="Djao O."/>
            <person name="Zhang X."/>
            <person name="Lucas S."/>
            <person name="Lapidus A."/>
            <person name="Glavina Del Rio T."/>
            <person name="Nolan M."/>
            <person name="Tice H."/>
            <person name="Cheng J."/>
            <person name="Han C."/>
            <person name="Tapia R."/>
            <person name="Goodwin L."/>
            <person name="Pitluck S."/>
            <person name="Liolios K."/>
            <person name="Ivanova N."/>
            <person name="Mavromatis K."/>
            <person name="Mikhailova N."/>
            <person name="Ovchinnikova G."/>
            <person name="Pati A."/>
            <person name="Brambilla E."/>
            <person name="Chen A."/>
            <person name="Palaniappan K."/>
            <person name="Land M."/>
            <person name="Hauser L."/>
            <person name="Chang Y."/>
            <person name="Jeffries C."/>
            <person name="Rohde M."/>
            <person name="Sikorski J."/>
            <person name="Spring S."/>
            <person name="Goker M."/>
            <person name="Detter J."/>
            <person name="Woyke T."/>
            <person name="Bristow J."/>
            <person name="Eisen J."/>
            <person name="Markowitz V."/>
            <person name="Hugenholtz P."/>
            <person name="Kyrpides N."/>
            <person name="Klenk H."/>
        </authorList>
    </citation>
    <scope>NUCLEOTIDE SEQUENCE [LARGE SCALE GENOMIC DNA]</scope>
    <source>
        <strain evidence="3">DSM 12680 / TGB-C1</strain>
    </source>
</reference>
<dbReference type="SUPFAM" id="SSF82171">
    <property type="entry name" value="DPP6 N-terminal domain-like"/>
    <property type="match status" value="1"/>
</dbReference>
<evidence type="ECO:0000259" key="1">
    <source>
        <dbReference type="Pfam" id="PF07833"/>
    </source>
</evidence>
<protein>
    <submittedName>
        <fullName evidence="2">WD40 domain protein beta Propeller</fullName>
    </submittedName>
</protein>
<dbReference type="STRING" id="643648.Slip_1304"/>
<dbReference type="AlphaFoldDB" id="D7CMY7"/>